<organism evidence="8 9">
    <name type="scientific">Castilleja foliolosa</name>
    <dbReference type="NCBI Taxonomy" id="1961234"/>
    <lineage>
        <taxon>Eukaryota</taxon>
        <taxon>Viridiplantae</taxon>
        <taxon>Streptophyta</taxon>
        <taxon>Embryophyta</taxon>
        <taxon>Tracheophyta</taxon>
        <taxon>Spermatophyta</taxon>
        <taxon>Magnoliopsida</taxon>
        <taxon>eudicotyledons</taxon>
        <taxon>Gunneridae</taxon>
        <taxon>Pentapetalae</taxon>
        <taxon>asterids</taxon>
        <taxon>lamiids</taxon>
        <taxon>Lamiales</taxon>
        <taxon>Orobanchaceae</taxon>
        <taxon>Pedicularideae</taxon>
        <taxon>Castillejinae</taxon>
        <taxon>Castilleja</taxon>
    </lineage>
</organism>
<feature type="domain" description="OVATE" evidence="7">
    <location>
        <begin position="45"/>
        <end position="104"/>
    </location>
</feature>
<comment type="function">
    <text evidence="6">Transcriptional repressor that regulates multiple aspects of plant growth and development.</text>
</comment>
<dbReference type="GO" id="GO:0005634">
    <property type="term" value="C:nucleus"/>
    <property type="evidence" value="ECO:0007669"/>
    <property type="project" value="UniProtKB-SubCell"/>
</dbReference>
<dbReference type="EMBL" id="JAVIJP010000032">
    <property type="protein sequence ID" value="KAL3630763.1"/>
    <property type="molecule type" value="Genomic_DNA"/>
</dbReference>
<comment type="caution">
    <text evidence="8">The sequence shown here is derived from an EMBL/GenBank/DDBJ whole genome shotgun (WGS) entry which is preliminary data.</text>
</comment>
<keyword evidence="5 6" id="KW-0539">Nucleus</keyword>
<evidence type="ECO:0000256" key="1">
    <source>
        <dbReference type="ARBA" id="ARBA00004123"/>
    </source>
</evidence>
<dbReference type="PANTHER" id="PTHR33057">
    <property type="entry name" value="TRANSCRIPTION REPRESSOR OFP7-RELATED"/>
    <property type="match status" value="1"/>
</dbReference>
<evidence type="ECO:0000259" key="7">
    <source>
        <dbReference type="PROSITE" id="PS51754"/>
    </source>
</evidence>
<protein>
    <recommendedName>
        <fullName evidence="6">Transcription repressor</fullName>
    </recommendedName>
    <alternativeName>
        <fullName evidence="6">Ovate family protein</fullName>
    </alternativeName>
</protein>
<dbReference type="AlphaFoldDB" id="A0ABD3CLD4"/>
<evidence type="ECO:0000256" key="5">
    <source>
        <dbReference type="ARBA" id="ARBA00023242"/>
    </source>
</evidence>
<dbReference type="InterPro" id="IPR006458">
    <property type="entry name" value="Ovate_C"/>
</dbReference>
<evidence type="ECO:0000313" key="8">
    <source>
        <dbReference type="EMBL" id="KAL3630763.1"/>
    </source>
</evidence>
<dbReference type="Pfam" id="PF04844">
    <property type="entry name" value="Ovate"/>
    <property type="match status" value="1"/>
</dbReference>
<evidence type="ECO:0000313" key="9">
    <source>
        <dbReference type="Proteomes" id="UP001632038"/>
    </source>
</evidence>
<dbReference type="GO" id="GO:0045892">
    <property type="term" value="P:negative regulation of DNA-templated transcription"/>
    <property type="evidence" value="ECO:0007669"/>
    <property type="project" value="UniProtKB-UniRule"/>
</dbReference>
<keyword evidence="3 6" id="KW-0805">Transcription regulation</keyword>
<sequence>MGFQNQETKSIKKKYMQMRNSRVGVSFSAKLPGDANVAFRDCICAVKCSMNPIGEIRESILEMIESVGVRNWDQMEELVYCYVALNSNEVHNFIKDAFLSLCFGT</sequence>
<reference evidence="9" key="1">
    <citation type="journal article" date="2024" name="IScience">
        <title>Strigolactones Initiate the Formation of Haustorium-like Structures in Castilleja.</title>
        <authorList>
            <person name="Buerger M."/>
            <person name="Peterson D."/>
            <person name="Chory J."/>
        </authorList>
    </citation>
    <scope>NUCLEOTIDE SEQUENCE [LARGE SCALE GENOMIC DNA]</scope>
</reference>
<comment type="subcellular location">
    <subcellularLocation>
        <location evidence="1 6">Nucleus</location>
    </subcellularLocation>
</comment>
<keyword evidence="2 6" id="KW-0678">Repressor</keyword>
<dbReference type="PANTHER" id="PTHR33057:SF110">
    <property type="entry name" value="TRANSCRIPTION REPRESSOR"/>
    <property type="match status" value="1"/>
</dbReference>
<evidence type="ECO:0000256" key="3">
    <source>
        <dbReference type="ARBA" id="ARBA00023015"/>
    </source>
</evidence>
<dbReference type="Proteomes" id="UP001632038">
    <property type="component" value="Unassembled WGS sequence"/>
</dbReference>
<name>A0ABD3CLD4_9LAMI</name>
<dbReference type="PROSITE" id="PS51754">
    <property type="entry name" value="OVATE"/>
    <property type="match status" value="1"/>
</dbReference>
<keyword evidence="9" id="KW-1185">Reference proteome</keyword>
<evidence type="ECO:0000256" key="4">
    <source>
        <dbReference type="ARBA" id="ARBA00023163"/>
    </source>
</evidence>
<keyword evidence="4 6" id="KW-0804">Transcription</keyword>
<evidence type="ECO:0000256" key="2">
    <source>
        <dbReference type="ARBA" id="ARBA00022491"/>
    </source>
</evidence>
<evidence type="ECO:0000256" key="6">
    <source>
        <dbReference type="RuleBase" id="RU367028"/>
    </source>
</evidence>
<proteinExistence type="predicted"/>
<accession>A0ABD3CLD4</accession>
<gene>
    <name evidence="8" type="ORF">CASFOL_023747</name>
</gene>
<dbReference type="InterPro" id="IPR038933">
    <property type="entry name" value="Ovate"/>
</dbReference>